<organism evidence="1">
    <name type="scientific">Anguilla anguilla</name>
    <name type="common">European freshwater eel</name>
    <name type="synonym">Muraena anguilla</name>
    <dbReference type="NCBI Taxonomy" id="7936"/>
    <lineage>
        <taxon>Eukaryota</taxon>
        <taxon>Metazoa</taxon>
        <taxon>Chordata</taxon>
        <taxon>Craniata</taxon>
        <taxon>Vertebrata</taxon>
        <taxon>Euteleostomi</taxon>
        <taxon>Actinopterygii</taxon>
        <taxon>Neopterygii</taxon>
        <taxon>Teleostei</taxon>
        <taxon>Anguilliformes</taxon>
        <taxon>Anguillidae</taxon>
        <taxon>Anguilla</taxon>
    </lineage>
</organism>
<name>A0A0E9WD55_ANGAN</name>
<dbReference type="EMBL" id="GBXM01020263">
    <property type="protein sequence ID" value="JAH88314.1"/>
    <property type="molecule type" value="Transcribed_RNA"/>
</dbReference>
<reference evidence="1" key="1">
    <citation type="submission" date="2014-11" db="EMBL/GenBank/DDBJ databases">
        <authorList>
            <person name="Amaro Gonzalez C."/>
        </authorList>
    </citation>
    <scope>NUCLEOTIDE SEQUENCE</scope>
</reference>
<reference evidence="1" key="2">
    <citation type="journal article" date="2015" name="Fish Shellfish Immunol.">
        <title>Early steps in the European eel (Anguilla anguilla)-Vibrio vulnificus interaction in the gills: Role of the RtxA13 toxin.</title>
        <authorList>
            <person name="Callol A."/>
            <person name="Pajuelo D."/>
            <person name="Ebbesson L."/>
            <person name="Teles M."/>
            <person name="MacKenzie S."/>
            <person name="Amaro C."/>
        </authorList>
    </citation>
    <scope>NUCLEOTIDE SEQUENCE</scope>
</reference>
<proteinExistence type="predicted"/>
<protein>
    <submittedName>
        <fullName evidence="1">Uncharacterized protein</fullName>
    </submittedName>
</protein>
<sequence length="32" mass="3456">MHTGSVLFIPSERSSIPNRFLKLSALATAPTI</sequence>
<dbReference type="AlphaFoldDB" id="A0A0E9WD55"/>
<evidence type="ECO:0000313" key="1">
    <source>
        <dbReference type="EMBL" id="JAH88314.1"/>
    </source>
</evidence>
<accession>A0A0E9WD55</accession>